<dbReference type="InterPro" id="IPR028366">
    <property type="entry name" value="PhoU"/>
</dbReference>
<dbReference type="InterPro" id="IPR026022">
    <property type="entry name" value="PhoU_dom"/>
</dbReference>
<dbReference type="GO" id="GO:0045936">
    <property type="term" value="P:negative regulation of phosphate metabolic process"/>
    <property type="evidence" value="ECO:0007669"/>
    <property type="project" value="InterPro"/>
</dbReference>
<gene>
    <name evidence="10" type="ordered locus">Sfum_0700</name>
</gene>
<dbReference type="STRING" id="335543.Sfum_0700"/>
<dbReference type="GO" id="GO:0030643">
    <property type="term" value="P:intracellular phosphate ion homeostasis"/>
    <property type="evidence" value="ECO:0007669"/>
    <property type="project" value="InterPro"/>
</dbReference>
<evidence type="ECO:0000256" key="8">
    <source>
        <dbReference type="PIRNR" id="PIRNR003107"/>
    </source>
</evidence>
<keyword evidence="11" id="KW-1185">Reference proteome</keyword>
<dbReference type="AlphaFoldDB" id="A0LG46"/>
<evidence type="ECO:0000256" key="2">
    <source>
        <dbReference type="ARBA" id="ARBA00008107"/>
    </source>
</evidence>
<comment type="similarity">
    <text evidence="2 8">Belongs to the PhoU family.</text>
</comment>
<dbReference type="SUPFAM" id="SSF109755">
    <property type="entry name" value="PhoU-like"/>
    <property type="match status" value="1"/>
</dbReference>
<dbReference type="InParanoid" id="A0LG46"/>
<dbReference type="Proteomes" id="UP000001784">
    <property type="component" value="Chromosome"/>
</dbReference>
<dbReference type="EMBL" id="CP000478">
    <property type="protein sequence ID" value="ABK16398.1"/>
    <property type="molecule type" value="Genomic_DNA"/>
</dbReference>
<dbReference type="NCBIfam" id="TIGR02135">
    <property type="entry name" value="phoU_full"/>
    <property type="match status" value="1"/>
</dbReference>
<keyword evidence="5 8" id="KW-0963">Cytoplasm</keyword>
<feature type="domain" description="PhoU" evidence="9">
    <location>
        <begin position="120"/>
        <end position="204"/>
    </location>
</feature>
<dbReference type="eggNOG" id="COG0704">
    <property type="taxonomic scope" value="Bacteria"/>
</dbReference>
<feature type="domain" description="PhoU" evidence="9">
    <location>
        <begin position="16"/>
        <end position="103"/>
    </location>
</feature>
<evidence type="ECO:0000313" key="11">
    <source>
        <dbReference type="Proteomes" id="UP000001784"/>
    </source>
</evidence>
<dbReference type="PANTHER" id="PTHR42930">
    <property type="entry name" value="PHOSPHATE-SPECIFIC TRANSPORT SYSTEM ACCESSORY PROTEIN PHOU"/>
    <property type="match status" value="1"/>
</dbReference>
<evidence type="ECO:0000256" key="1">
    <source>
        <dbReference type="ARBA" id="ARBA00004496"/>
    </source>
</evidence>
<dbReference type="Gene3D" id="1.20.58.220">
    <property type="entry name" value="Phosphate transport system protein phou homolog 2, domain 2"/>
    <property type="match status" value="1"/>
</dbReference>
<protein>
    <recommendedName>
        <fullName evidence="8">Phosphate-specific transport system accessory protein PhoU</fullName>
    </recommendedName>
</protein>
<keyword evidence="4 8" id="KW-0813">Transport</keyword>
<evidence type="ECO:0000256" key="7">
    <source>
        <dbReference type="ARBA" id="ARBA00056181"/>
    </source>
</evidence>
<dbReference type="GO" id="GO:0006817">
    <property type="term" value="P:phosphate ion transport"/>
    <property type="evidence" value="ECO:0007669"/>
    <property type="project" value="UniProtKB-KW"/>
</dbReference>
<dbReference type="HOGENOM" id="CLU_078518_3_0_7"/>
<name>A0LG46_SYNFM</name>
<comment type="subunit">
    <text evidence="3 8">Homodimer.</text>
</comment>
<evidence type="ECO:0000313" key="10">
    <source>
        <dbReference type="EMBL" id="ABK16398.1"/>
    </source>
</evidence>
<sequence length="219" mass="24721">MESRFHQELDQLKLTILKMAALTETALEKGIHALFERDVEIADEVIRGDREINLLEIDVDKYCLRLLALDQPMARDLRFIIGCMKISVDLERIADQAVNVAERAIVLSQSPPLPRNPLMLELAETALDMVRCAISAFVQENVTQARDVCQLDDNADELNVTVLKNLLNYMVKEVPAVERSVQTIIVARCLERVADQATNIAESVIFIVQGMNIKHHCDQ</sequence>
<dbReference type="InterPro" id="IPR038078">
    <property type="entry name" value="PhoU-like_sf"/>
</dbReference>
<dbReference type="OrthoDB" id="9814256at2"/>
<keyword evidence="6 8" id="KW-0592">Phosphate transport</keyword>
<comment type="subcellular location">
    <subcellularLocation>
        <location evidence="1 8">Cytoplasm</location>
    </subcellularLocation>
</comment>
<organism evidence="10 11">
    <name type="scientific">Syntrophobacter fumaroxidans (strain DSM 10017 / MPOB)</name>
    <dbReference type="NCBI Taxonomy" id="335543"/>
    <lineage>
        <taxon>Bacteria</taxon>
        <taxon>Pseudomonadati</taxon>
        <taxon>Thermodesulfobacteriota</taxon>
        <taxon>Syntrophobacteria</taxon>
        <taxon>Syntrophobacterales</taxon>
        <taxon>Syntrophobacteraceae</taxon>
        <taxon>Syntrophobacter</taxon>
    </lineage>
</organism>
<dbReference type="FunCoup" id="A0LG46">
    <property type="interactions" value="441"/>
</dbReference>
<evidence type="ECO:0000256" key="4">
    <source>
        <dbReference type="ARBA" id="ARBA00022448"/>
    </source>
</evidence>
<comment type="function">
    <text evidence="7 8">Plays a role in the regulation of phosphate uptake.</text>
</comment>
<dbReference type="GO" id="GO:0005737">
    <property type="term" value="C:cytoplasm"/>
    <property type="evidence" value="ECO:0007669"/>
    <property type="project" value="UniProtKB-SubCell"/>
</dbReference>
<dbReference type="RefSeq" id="WP_011697571.1">
    <property type="nucleotide sequence ID" value="NC_008554.1"/>
</dbReference>
<evidence type="ECO:0000256" key="5">
    <source>
        <dbReference type="ARBA" id="ARBA00022490"/>
    </source>
</evidence>
<dbReference type="PIRSF" id="PIRSF003107">
    <property type="entry name" value="PhoU"/>
    <property type="match status" value="1"/>
</dbReference>
<evidence type="ECO:0000256" key="6">
    <source>
        <dbReference type="ARBA" id="ARBA00022592"/>
    </source>
</evidence>
<dbReference type="Pfam" id="PF01895">
    <property type="entry name" value="PhoU"/>
    <property type="match status" value="2"/>
</dbReference>
<accession>A0LG46</accession>
<dbReference type="FunFam" id="1.20.58.220:FF:000004">
    <property type="entry name" value="Phosphate-specific transport system accessory protein PhoU"/>
    <property type="match status" value="1"/>
</dbReference>
<proteinExistence type="inferred from homology"/>
<evidence type="ECO:0000259" key="9">
    <source>
        <dbReference type="Pfam" id="PF01895"/>
    </source>
</evidence>
<reference evidence="10 11" key="1">
    <citation type="submission" date="2006-10" db="EMBL/GenBank/DDBJ databases">
        <title>Complete sequence of Syntrophobacter fumaroxidans MPOB.</title>
        <authorList>
            <consortium name="US DOE Joint Genome Institute"/>
            <person name="Copeland A."/>
            <person name="Lucas S."/>
            <person name="Lapidus A."/>
            <person name="Barry K."/>
            <person name="Detter J.C."/>
            <person name="Glavina del Rio T."/>
            <person name="Hammon N."/>
            <person name="Israni S."/>
            <person name="Pitluck S."/>
            <person name="Goltsman E.G."/>
            <person name="Martinez M."/>
            <person name="Schmutz J."/>
            <person name="Larimer F."/>
            <person name="Land M."/>
            <person name="Hauser L."/>
            <person name="Kyrpides N."/>
            <person name="Kim E."/>
            <person name="Boone D.R."/>
            <person name="Brockman F."/>
            <person name="Culley D."/>
            <person name="Ferry J."/>
            <person name="Gunsalus R."/>
            <person name="McInerney M.J."/>
            <person name="Morrison M."/>
            <person name="Plugge C."/>
            <person name="Rohlin L."/>
            <person name="Scholten J."/>
            <person name="Sieber J."/>
            <person name="Stams A.J.M."/>
            <person name="Worm P."/>
            <person name="Henstra A.M."/>
            <person name="Richardson P."/>
        </authorList>
    </citation>
    <scope>NUCLEOTIDE SEQUENCE [LARGE SCALE GENOMIC DNA]</scope>
    <source>
        <strain evidence="11">DSM 10017 / MPOB</strain>
    </source>
</reference>
<dbReference type="PANTHER" id="PTHR42930:SF3">
    <property type="entry name" value="PHOSPHATE-SPECIFIC TRANSPORT SYSTEM ACCESSORY PROTEIN PHOU"/>
    <property type="match status" value="1"/>
</dbReference>
<evidence type="ECO:0000256" key="3">
    <source>
        <dbReference type="ARBA" id="ARBA00011738"/>
    </source>
</evidence>
<dbReference type="KEGG" id="sfu:Sfum_0700"/>